<dbReference type="Pfam" id="PF08613">
    <property type="entry name" value="Cyclin"/>
    <property type="match status" value="1"/>
</dbReference>
<dbReference type="AlphaFoldDB" id="A0A4V1ITK7"/>
<keyword evidence="4" id="KW-1185">Reference proteome</keyword>
<dbReference type="InterPro" id="IPR013922">
    <property type="entry name" value="Cyclin_PHO80-like"/>
</dbReference>
<sequence>MSKYPVLVLTSYNVHRLLISGIMVSVKFLSDIFFTNNHISRVGGLPVAELNHLEIEFLKILRFNLFVTVEELQLAGDRLLRFA</sequence>
<dbReference type="PANTHER" id="PTHR15615:SF94">
    <property type="entry name" value="PHO85 CYCLIN-6-RELATED"/>
    <property type="match status" value="1"/>
</dbReference>
<name>A0A4V1ITK7_9FUNG</name>
<evidence type="ECO:0000313" key="1">
    <source>
        <dbReference type="EMBL" id="RKO97397.1"/>
    </source>
</evidence>
<reference evidence="3 4" key="1">
    <citation type="journal article" date="2018" name="Nat. Microbiol.">
        <title>Leveraging single-cell genomics to expand the fungal tree of life.</title>
        <authorList>
            <person name="Ahrendt S.R."/>
            <person name="Quandt C.A."/>
            <person name="Ciobanu D."/>
            <person name="Clum A."/>
            <person name="Salamov A."/>
            <person name="Andreopoulos B."/>
            <person name="Cheng J.F."/>
            <person name="Woyke T."/>
            <person name="Pelin A."/>
            <person name="Henrissat B."/>
            <person name="Reynolds N.K."/>
            <person name="Benny G.L."/>
            <person name="Smith M.E."/>
            <person name="James T.Y."/>
            <person name="Grigoriev I.V."/>
        </authorList>
    </citation>
    <scope>NUCLEOTIDE SEQUENCE [LARGE SCALE GENOMIC DNA]</scope>
    <source>
        <strain evidence="3 4">ATCC 52028</strain>
    </source>
</reference>
<dbReference type="EMBL" id="ML009285">
    <property type="protein sequence ID" value="RKO97397.1"/>
    <property type="molecule type" value="Genomic_DNA"/>
</dbReference>
<protein>
    <recommendedName>
        <fullName evidence="5">Cyclin-related 2</fullName>
    </recommendedName>
</protein>
<feature type="non-terminal residue" evidence="1">
    <location>
        <position position="83"/>
    </location>
</feature>
<organism evidence="1 3">
    <name type="scientific">Caulochytrium protostelioides</name>
    <dbReference type="NCBI Taxonomy" id="1555241"/>
    <lineage>
        <taxon>Eukaryota</taxon>
        <taxon>Fungi</taxon>
        <taxon>Fungi incertae sedis</taxon>
        <taxon>Chytridiomycota</taxon>
        <taxon>Chytridiomycota incertae sedis</taxon>
        <taxon>Chytridiomycetes</taxon>
        <taxon>Caulochytriales</taxon>
        <taxon>Caulochytriaceae</taxon>
        <taxon>Caulochytrium</taxon>
    </lineage>
</organism>
<accession>A0A4V1ITK7</accession>
<dbReference type="GO" id="GO:0016538">
    <property type="term" value="F:cyclin-dependent protein serine/threonine kinase regulator activity"/>
    <property type="evidence" value="ECO:0007669"/>
    <property type="project" value="TreeGrafter"/>
</dbReference>
<evidence type="ECO:0000313" key="4">
    <source>
        <dbReference type="Proteomes" id="UP000274922"/>
    </source>
</evidence>
<dbReference type="Proteomes" id="UP000274922">
    <property type="component" value="Unassembled WGS sequence"/>
</dbReference>
<dbReference type="EMBL" id="ML014134">
    <property type="protein sequence ID" value="RKP02810.1"/>
    <property type="molecule type" value="Genomic_DNA"/>
</dbReference>
<dbReference type="Proteomes" id="UP000268535">
    <property type="component" value="Unassembled WGS sequence"/>
</dbReference>
<reference evidence="1" key="3">
    <citation type="submission" date="2018-08" db="EMBL/GenBank/DDBJ databases">
        <title>Leveraging single-cell genomics to expand the Fungal Tree of Life.</title>
        <authorList>
            <consortium name="DOE Joint Genome Institute"/>
            <person name="Ahrendt S.R."/>
            <person name="Quandt C.A."/>
            <person name="Ciobanu D."/>
            <person name="Clum A."/>
            <person name="Salamov A."/>
            <person name="Andreopoulos B."/>
            <person name="Cheng J.-F."/>
            <person name="Woyke T."/>
            <person name="Pelin A."/>
            <person name="Henrissat B."/>
            <person name="Reynolds N."/>
            <person name="Benny G.L."/>
            <person name="Smith M.E."/>
            <person name="James T.Y."/>
            <person name="Grigoriev I.V."/>
        </authorList>
    </citation>
    <scope>NUCLEOTIDE SEQUENCE</scope>
    <source>
        <strain evidence="1">ATCC 52028</strain>
    </source>
</reference>
<dbReference type="PANTHER" id="PTHR15615">
    <property type="match status" value="1"/>
</dbReference>
<proteinExistence type="predicted"/>
<reference evidence="2" key="2">
    <citation type="submission" date="2018-04" db="EMBL/GenBank/DDBJ databases">
        <title>Leveraging single-cell genomics to expand the Fungal Tree of Life.</title>
        <authorList>
            <consortium name="DOE Joint Genome Institute"/>
            <person name="Ahrendt S.R."/>
            <person name="Quandt C.A."/>
            <person name="Ciobanu D."/>
            <person name="Clum A."/>
            <person name="Salamov A."/>
            <person name="Andreopoulos B."/>
            <person name="Cheng J.-F."/>
            <person name="Woyke T."/>
            <person name="Pelin A."/>
            <person name="Henrissat B."/>
            <person name="Benny G.L."/>
            <person name="Smith M.E."/>
            <person name="James T.Y."/>
            <person name="Grigoriev I.V."/>
        </authorList>
    </citation>
    <scope>NUCLEOTIDE SEQUENCE</scope>
    <source>
        <strain evidence="2">ATCC 52028</strain>
    </source>
</reference>
<dbReference type="GO" id="GO:0000307">
    <property type="term" value="C:cyclin-dependent protein kinase holoenzyme complex"/>
    <property type="evidence" value="ECO:0007669"/>
    <property type="project" value="TreeGrafter"/>
</dbReference>
<evidence type="ECO:0000313" key="2">
    <source>
        <dbReference type="EMBL" id="RKP02810.1"/>
    </source>
</evidence>
<dbReference type="GO" id="GO:0005634">
    <property type="term" value="C:nucleus"/>
    <property type="evidence" value="ECO:0007669"/>
    <property type="project" value="TreeGrafter"/>
</dbReference>
<gene>
    <name evidence="1" type="ORF">CAUPRSCDRAFT_6577</name>
    <name evidence="2" type="ORF">CXG81DRAFT_10288</name>
</gene>
<dbReference type="GO" id="GO:0019901">
    <property type="term" value="F:protein kinase binding"/>
    <property type="evidence" value="ECO:0007669"/>
    <property type="project" value="InterPro"/>
</dbReference>
<dbReference type="OrthoDB" id="1060854at2759"/>
<dbReference type="STRING" id="1555241.A0A4V1ITK7"/>
<evidence type="ECO:0000313" key="3">
    <source>
        <dbReference type="Proteomes" id="UP000268535"/>
    </source>
</evidence>
<evidence type="ECO:0008006" key="5">
    <source>
        <dbReference type="Google" id="ProtNLM"/>
    </source>
</evidence>
<dbReference type="Gene3D" id="1.10.472.10">
    <property type="entry name" value="Cyclin-like"/>
    <property type="match status" value="1"/>
</dbReference>